<reference evidence="2 3" key="1">
    <citation type="journal article" date="2020" name="ISME J.">
        <title>Uncovering the hidden diversity of litter-decomposition mechanisms in mushroom-forming fungi.</title>
        <authorList>
            <person name="Floudas D."/>
            <person name="Bentzer J."/>
            <person name="Ahren D."/>
            <person name="Johansson T."/>
            <person name="Persson P."/>
            <person name="Tunlid A."/>
        </authorList>
    </citation>
    <scope>NUCLEOTIDE SEQUENCE [LARGE SCALE GENOMIC DNA]</scope>
    <source>
        <strain evidence="2 3">CBS 101986</strain>
    </source>
</reference>
<dbReference type="AlphaFoldDB" id="A0A8H5B3D1"/>
<feature type="transmembrane region" description="Helical" evidence="1">
    <location>
        <begin position="238"/>
        <end position="260"/>
    </location>
</feature>
<organism evidence="2 3">
    <name type="scientific">Psilocybe cf. subviscida</name>
    <dbReference type="NCBI Taxonomy" id="2480587"/>
    <lineage>
        <taxon>Eukaryota</taxon>
        <taxon>Fungi</taxon>
        <taxon>Dikarya</taxon>
        <taxon>Basidiomycota</taxon>
        <taxon>Agaricomycotina</taxon>
        <taxon>Agaricomycetes</taxon>
        <taxon>Agaricomycetidae</taxon>
        <taxon>Agaricales</taxon>
        <taxon>Agaricineae</taxon>
        <taxon>Strophariaceae</taxon>
        <taxon>Psilocybe</taxon>
    </lineage>
</organism>
<protein>
    <submittedName>
        <fullName evidence="2">Uncharacterized protein</fullName>
    </submittedName>
</protein>
<keyword evidence="3" id="KW-1185">Reference proteome</keyword>
<keyword evidence="1" id="KW-1133">Transmembrane helix</keyword>
<sequence length="332" mass="36807">MPLQIDVAELSGLVVEAIFYGVFLTLFIVSAYIFVRRQMAKGDSLSLPMTVTAVCMILCATAQLSVDTANIFVAFLHRTRVERLRYLSDTSTKLFSAKHCITITQLLIGDSFVSYRCWIVWGRRIWIVILPILLSLGSAVCGTYVMWFYAHFPGTTVLEKKSWVAGIFTLSLCANAVATSLLAFRIWQVDRRTRQLMGTSTSSLMPIVKILIESGAINAAYLFVYNVSLLSGSEALEFMAQVATPISGIIFSIVIIRVGLNTKGELDWTVDHRSTRLNFAPGPKPKTGVSYMSDMETGALSTMRTIEVNVQHSFSSGSATDVENELEIKRRI</sequence>
<keyword evidence="1" id="KW-0472">Membrane</keyword>
<feature type="transmembrane region" description="Helical" evidence="1">
    <location>
        <begin position="125"/>
        <end position="150"/>
    </location>
</feature>
<feature type="transmembrane region" description="Helical" evidence="1">
    <location>
        <begin position="162"/>
        <end position="187"/>
    </location>
</feature>
<gene>
    <name evidence="2" type="ORF">D9619_006923</name>
</gene>
<feature type="transmembrane region" description="Helical" evidence="1">
    <location>
        <begin position="47"/>
        <end position="75"/>
    </location>
</feature>
<evidence type="ECO:0000313" key="2">
    <source>
        <dbReference type="EMBL" id="KAF5316010.1"/>
    </source>
</evidence>
<proteinExistence type="predicted"/>
<feature type="transmembrane region" description="Helical" evidence="1">
    <location>
        <begin position="17"/>
        <end position="35"/>
    </location>
</feature>
<accession>A0A8H5B3D1</accession>
<dbReference type="OrthoDB" id="2756618at2759"/>
<feature type="transmembrane region" description="Helical" evidence="1">
    <location>
        <begin position="207"/>
        <end position="226"/>
    </location>
</feature>
<dbReference type="Proteomes" id="UP000567179">
    <property type="component" value="Unassembled WGS sequence"/>
</dbReference>
<keyword evidence="1" id="KW-0812">Transmembrane</keyword>
<name>A0A8H5B3D1_9AGAR</name>
<dbReference type="EMBL" id="JAACJJ010000042">
    <property type="protein sequence ID" value="KAF5316010.1"/>
    <property type="molecule type" value="Genomic_DNA"/>
</dbReference>
<comment type="caution">
    <text evidence="2">The sequence shown here is derived from an EMBL/GenBank/DDBJ whole genome shotgun (WGS) entry which is preliminary data.</text>
</comment>
<evidence type="ECO:0000313" key="3">
    <source>
        <dbReference type="Proteomes" id="UP000567179"/>
    </source>
</evidence>
<evidence type="ECO:0000256" key="1">
    <source>
        <dbReference type="SAM" id="Phobius"/>
    </source>
</evidence>